<dbReference type="Gene3D" id="1.10.10.10">
    <property type="entry name" value="Winged helix-like DNA-binding domain superfamily/Winged helix DNA-binding domain"/>
    <property type="match status" value="1"/>
</dbReference>
<dbReference type="GO" id="GO:0003677">
    <property type="term" value="F:DNA binding"/>
    <property type="evidence" value="ECO:0007669"/>
    <property type="project" value="UniProtKB-KW"/>
</dbReference>
<dbReference type="SUPFAM" id="SSF46785">
    <property type="entry name" value="Winged helix' DNA-binding domain"/>
    <property type="match status" value="1"/>
</dbReference>
<dbReference type="PANTHER" id="PTHR30136:SF35">
    <property type="entry name" value="HTH-TYPE TRANSCRIPTIONAL REGULATOR RV1719"/>
    <property type="match status" value="1"/>
</dbReference>
<dbReference type="GO" id="GO:0003700">
    <property type="term" value="F:DNA-binding transcription factor activity"/>
    <property type="evidence" value="ECO:0007669"/>
    <property type="project" value="TreeGrafter"/>
</dbReference>
<evidence type="ECO:0000313" key="7">
    <source>
        <dbReference type="Proteomes" id="UP000053331"/>
    </source>
</evidence>
<dbReference type="PROSITE" id="PS51078">
    <property type="entry name" value="ICLR_ED"/>
    <property type="match status" value="1"/>
</dbReference>
<feature type="domain" description="HTH iclR-type" evidence="4">
    <location>
        <begin position="17"/>
        <end position="76"/>
    </location>
</feature>
<evidence type="ECO:0000259" key="5">
    <source>
        <dbReference type="PROSITE" id="PS51078"/>
    </source>
</evidence>
<dbReference type="InterPro" id="IPR005471">
    <property type="entry name" value="Tscrpt_reg_IclR_N"/>
</dbReference>
<keyword evidence="1" id="KW-0805">Transcription regulation</keyword>
<gene>
    <name evidence="6" type="ORF">FK85_14475</name>
</gene>
<dbReference type="Pfam" id="PF09339">
    <property type="entry name" value="HTH_IclR"/>
    <property type="match status" value="1"/>
</dbReference>
<dbReference type="InterPro" id="IPR050707">
    <property type="entry name" value="HTH_MetabolicPath_Reg"/>
</dbReference>
<dbReference type="EMBL" id="JNFH02000028">
    <property type="protein sequence ID" value="KDS92282.1"/>
    <property type="molecule type" value="Genomic_DNA"/>
</dbReference>
<dbReference type="InterPro" id="IPR036388">
    <property type="entry name" value="WH-like_DNA-bd_sf"/>
</dbReference>
<dbReference type="InterPro" id="IPR014757">
    <property type="entry name" value="Tscrpt_reg_IclR_C"/>
</dbReference>
<comment type="caution">
    <text evidence="6">The sequence shown here is derived from an EMBL/GenBank/DDBJ whole genome shotgun (WGS) entry which is preliminary data.</text>
</comment>
<protein>
    <submittedName>
        <fullName evidence="6">Transcriptional regulator</fullName>
    </submittedName>
</protein>
<evidence type="ECO:0000256" key="1">
    <source>
        <dbReference type="ARBA" id="ARBA00023015"/>
    </source>
</evidence>
<dbReference type="OrthoDB" id="14763at2157"/>
<dbReference type="CDD" id="cd00090">
    <property type="entry name" value="HTH_ARSR"/>
    <property type="match status" value="1"/>
</dbReference>
<dbReference type="Gene3D" id="3.30.450.40">
    <property type="match status" value="1"/>
</dbReference>
<dbReference type="RefSeq" id="WP_050024774.1">
    <property type="nucleotide sequence ID" value="NZ_JNFH02000028.1"/>
</dbReference>
<evidence type="ECO:0000256" key="2">
    <source>
        <dbReference type="ARBA" id="ARBA00023125"/>
    </source>
</evidence>
<dbReference type="AlphaFoldDB" id="A0A081EXZ4"/>
<dbReference type="InterPro" id="IPR011991">
    <property type="entry name" value="ArsR-like_HTH"/>
</dbReference>
<dbReference type="GO" id="GO:0045892">
    <property type="term" value="P:negative regulation of DNA-templated transcription"/>
    <property type="evidence" value="ECO:0007669"/>
    <property type="project" value="TreeGrafter"/>
</dbReference>
<evidence type="ECO:0000259" key="4">
    <source>
        <dbReference type="PROSITE" id="PS51077"/>
    </source>
</evidence>
<organism evidence="6 7">
    <name type="scientific">Halorubrum saccharovorum</name>
    <dbReference type="NCBI Taxonomy" id="2248"/>
    <lineage>
        <taxon>Archaea</taxon>
        <taxon>Methanobacteriati</taxon>
        <taxon>Methanobacteriota</taxon>
        <taxon>Stenosarchaea group</taxon>
        <taxon>Halobacteria</taxon>
        <taxon>Halobacteriales</taxon>
        <taxon>Haloferacaceae</taxon>
        <taxon>Halorubrum</taxon>
    </lineage>
</organism>
<accession>A0A081EXZ4</accession>
<dbReference type="Pfam" id="PF01614">
    <property type="entry name" value="IclR_C"/>
    <property type="match status" value="1"/>
</dbReference>
<name>A0A081EXZ4_9EURY</name>
<reference evidence="6 7" key="1">
    <citation type="journal article" date="2015" name="Genome Announc.">
        <title>Draft genome sequence of a Halorubrum H3 strain isolated from the burlinskoye salt lake (Altai Krai, Russia).</title>
        <authorList>
            <person name="Rozanov A.S."/>
            <person name="Bryanskaya A.V."/>
            <person name="Malup T.K."/>
            <person name="Kotenko A.V."/>
            <person name="Peltek S.E."/>
        </authorList>
    </citation>
    <scope>NUCLEOTIDE SEQUENCE [LARGE SCALE GENOMIC DNA]</scope>
    <source>
        <strain evidence="6 7">H3</strain>
    </source>
</reference>
<dbReference type="InterPro" id="IPR036390">
    <property type="entry name" value="WH_DNA-bd_sf"/>
</dbReference>
<keyword evidence="7" id="KW-1185">Reference proteome</keyword>
<keyword evidence="2" id="KW-0238">DNA-binding</keyword>
<proteinExistence type="predicted"/>
<feature type="domain" description="IclR-ED" evidence="5">
    <location>
        <begin position="77"/>
        <end position="261"/>
    </location>
</feature>
<dbReference type="PANTHER" id="PTHR30136">
    <property type="entry name" value="HELIX-TURN-HELIX TRANSCRIPTIONAL REGULATOR, ICLR FAMILY"/>
    <property type="match status" value="1"/>
</dbReference>
<dbReference type="SUPFAM" id="SSF55781">
    <property type="entry name" value="GAF domain-like"/>
    <property type="match status" value="1"/>
</dbReference>
<evidence type="ECO:0000313" key="6">
    <source>
        <dbReference type="EMBL" id="KDS92282.1"/>
    </source>
</evidence>
<dbReference type="InterPro" id="IPR029016">
    <property type="entry name" value="GAF-like_dom_sf"/>
</dbReference>
<keyword evidence="3" id="KW-0804">Transcription</keyword>
<dbReference type="SMART" id="SM00346">
    <property type="entry name" value="HTH_ICLR"/>
    <property type="match status" value="1"/>
</dbReference>
<evidence type="ECO:0000256" key="3">
    <source>
        <dbReference type="ARBA" id="ARBA00023163"/>
    </source>
</evidence>
<sequence length="262" mass="28694">MIDHPGDTEDGARVDTVRTAETMFDIVEHLDNENGASLATLAGELNYAKSTVHRHLQTLEALGYVVHRDGGYHVGLRFLEIGVTARSKYRGYDLVRQKVEEIAEMTGERAQFFVEEHGKIVYLARAIGDQAVQTDPGIGSRIPLYAASAGKAILAEFPEPELSDMLERMSFDPVTEHTITDPDVLRAEIDEGRDRGYYFNREESLRGTHAVGVAICGPDGDVIGGLSVTGPSHRLNGERLESELPDLLLGAANELELNIAHS</sequence>
<dbReference type="Proteomes" id="UP000053331">
    <property type="component" value="Unassembled WGS sequence"/>
</dbReference>
<dbReference type="PROSITE" id="PS51077">
    <property type="entry name" value="HTH_ICLR"/>
    <property type="match status" value="1"/>
</dbReference>